<protein>
    <submittedName>
        <fullName evidence="1">Uncharacterized protein</fullName>
    </submittedName>
</protein>
<reference evidence="1" key="1">
    <citation type="journal article" date="2021" name="Proc. Natl. Acad. Sci. U.S.A.">
        <title>A Catalog of Tens of Thousands of Viruses from Human Metagenomes Reveals Hidden Associations with Chronic Diseases.</title>
        <authorList>
            <person name="Tisza M.J."/>
            <person name="Buck C.B."/>
        </authorList>
    </citation>
    <scope>NUCLEOTIDE SEQUENCE</scope>
    <source>
        <strain evidence="1">Ct5d86</strain>
    </source>
</reference>
<proteinExistence type="predicted"/>
<dbReference type="InterPro" id="IPR047907">
    <property type="entry name" value="CD1375-like"/>
</dbReference>
<dbReference type="NCBIfam" id="NF040910">
    <property type="entry name" value="CD1375_fam"/>
    <property type="match status" value="1"/>
</dbReference>
<accession>A0A8S5LLU0</accession>
<organism evidence="1">
    <name type="scientific">Siphoviridae sp. ct5d86</name>
    <dbReference type="NCBI Taxonomy" id="2827561"/>
    <lineage>
        <taxon>Viruses</taxon>
        <taxon>Duplodnaviria</taxon>
        <taxon>Heunggongvirae</taxon>
        <taxon>Uroviricota</taxon>
        <taxon>Caudoviricetes</taxon>
    </lineage>
</organism>
<dbReference type="EMBL" id="BK015875">
    <property type="protein sequence ID" value="DAD71060.1"/>
    <property type="molecule type" value="Genomic_DNA"/>
</dbReference>
<sequence>MIKIYAELVRKGIKTLEEVPDRFREEVRKLLEQWS</sequence>
<evidence type="ECO:0000313" key="1">
    <source>
        <dbReference type="EMBL" id="DAD71060.1"/>
    </source>
</evidence>
<name>A0A8S5LLU0_9CAUD</name>